<keyword evidence="1" id="KW-0472">Membrane</keyword>
<feature type="transmembrane region" description="Helical" evidence="1">
    <location>
        <begin position="203"/>
        <end position="224"/>
    </location>
</feature>
<sequence length="330" mass="37063">MLTDVQGVLVALISEALFYGIYIATIIQCFRWLIFTDDGWKPRGKVNSLSSAFATIFFFLTYTTNLIASLQVMIQDLGRDEMRDMYGTVMVMDISEVLAIVSIDCVLIYRCWIVYEKSWRVICVPVIFWLASLACSALFSYYGEQMLYAGQVRRKALGGAITGLYVCNIATTIYTTAAIIYRIRYTTTTSGGNSKRLNYIMRILAESGILYTSMTVFCLVGSVLTTASNYTWVEKLVYDISDAMNFSMAGISFNLILIRVYQSRVELQDSMADSRNLGGERTLSRMQFNNHRLGASSGGPSSDVLQVDEANQLMKFKSTVEAASDRMREN</sequence>
<reference evidence="2 3" key="1">
    <citation type="submission" date="2014-04" db="EMBL/GenBank/DDBJ databases">
        <title>Evolutionary Origins and Diversification of the Mycorrhizal Mutualists.</title>
        <authorList>
            <consortium name="DOE Joint Genome Institute"/>
            <consortium name="Mycorrhizal Genomics Consortium"/>
            <person name="Kohler A."/>
            <person name="Kuo A."/>
            <person name="Nagy L.G."/>
            <person name="Floudas D."/>
            <person name="Copeland A."/>
            <person name="Barry K.W."/>
            <person name="Cichocki N."/>
            <person name="Veneault-Fourrey C."/>
            <person name="LaButti K."/>
            <person name="Lindquist E.A."/>
            <person name="Lipzen A."/>
            <person name="Lundell T."/>
            <person name="Morin E."/>
            <person name="Murat C."/>
            <person name="Riley R."/>
            <person name="Ohm R."/>
            <person name="Sun H."/>
            <person name="Tunlid A."/>
            <person name="Henrissat B."/>
            <person name="Grigoriev I.V."/>
            <person name="Hibbett D.S."/>
            <person name="Martin F."/>
        </authorList>
    </citation>
    <scope>NUCLEOTIDE SEQUENCE [LARGE SCALE GENOMIC DNA]</scope>
    <source>
        <strain evidence="2 3">Koide BX008</strain>
    </source>
</reference>
<dbReference type="InParanoid" id="A0A0C2SR38"/>
<feature type="transmembrane region" description="Helical" evidence="1">
    <location>
        <begin position="244"/>
        <end position="261"/>
    </location>
</feature>
<dbReference type="OrthoDB" id="3357408at2759"/>
<proteinExistence type="predicted"/>
<feature type="transmembrane region" description="Helical" evidence="1">
    <location>
        <begin position="162"/>
        <end position="183"/>
    </location>
</feature>
<organism evidence="2 3">
    <name type="scientific">Amanita muscaria (strain Koide BX008)</name>
    <dbReference type="NCBI Taxonomy" id="946122"/>
    <lineage>
        <taxon>Eukaryota</taxon>
        <taxon>Fungi</taxon>
        <taxon>Dikarya</taxon>
        <taxon>Basidiomycota</taxon>
        <taxon>Agaricomycotina</taxon>
        <taxon>Agaricomycetes</taxon>
        <taxon>Agaricomycetidae</taxon>
        <taxon>Agaricales</taxon>
        <taxon>Pluteineae</taxon>
        <taxon>Amanitaceae</taxon>
        <taxon>Amanita</taxon>
    </lineage>
</organism>
<keyword evidence="1" id="KW-0812">Transmembrane</keyword>
<keyword evidence="3" id="KW-1185">Reference proteome</keyword>
<feature type="transmembrane region" description="Helical" evidence="1">
    <location>
        <begin position="121"/>
        <end position="142"/>
    </location>
</feature>
<name>A0A0C2SR38_AMAMK</name>
<evidence type="ECO:0000313" key="2">
    <source>
        <dbReference type="EMBL" id="KIL56449.1"/>
    </source>
</evidence>
<dbReference type="Proteomes" id="UP000054549">
    <property type="component" value="Unassembled WGS sequence"/>
</dbReference>
<protein>
    <submittedName>
        <fullName evidence="2">Uncharacterized protein</fullName>
    </submittedName>
</protein>
<dbReference type="AlphaFoldDB" id="A0A0C2SR38"/>
<dbReference type="EMBL" id="KN818421">
    <property type="protein sequence ID" value="KIL56449.1"/>
    <property type="molecule type" value="Genomic_DNA"/>
</dbReference>
<feature type="transmembrane region" description="Helical" evidence="1">
    <location>
        <begin position="86"/>
        <end position="109"/>
    </location>
</feature>
<evidence type="ECO:0000256" key="1">
    <source>
        <dbReference type="SAM" id="Phobius"/>
    </source>
</evidence>
<feature type="transmembrane region" description="Helical" evidence="1">
    <location>
        <begin position="46"/>
        <end position="74"/>
    </location>
</feature>
<feature type="transmembrane region" description="Helical" evidence="1">
    <location>
        <begin position="16"/>
        <end position="34"/>
    </location>
</feature>
<evidence type="ECO:0000313" key="3">
    <source>
        <dbReference type="Proteomes" id="UP000054549"/>
    </source>
</evidence>
<accession>A0A0C2SR38</accession>
<dbReference type="HOGENOM" id="CLU_044614_1_1_1"/>
<gene>
    <name evidence="2" type="ORF">M378DRAFT_522829</name>
</gene>
<keyword evidence="1" id="KW-1133">Transmembrane helix</keyword>